<dbReference type="Pfam" id="PF10531">
    <property type="entry name" value="SLBB"/>
    <property type="match status" value="1"/>
</dbReference>
<protein>
    <submittedName>
        <fullName evidence="3">ComEA family DNA-binding protein</fullName>
    </submittedName>
</protein>
<keyword evidence="1" id="KW-1133">Transmembrane helix</keyword>
<evidence type="ECO:0000259" key="2">
    <source>
        <dbReference type="SMART" id="SM00278"/>
    </source>
</evidence>
<feature type="domain" description="Helix-hairpin-helix DNA-binding motif class 1" evidence="2">
    <location>
        <begin position="220"/>
        <end position="239"/>
    </location>
</feature>
<organism evidence="3">
    <name type="scientific">Scrofimicrobium appendicitidis</name>
    <dbReference type="NCBI Taxonomy" id="3079930"/>
    <lineage>
        <taxon>Bacteria</taxon>
        <taxon>Bacillati</taxon>
        <taxon>Actinomycetota</taxon>
        <taxon>Actinomycetes</taxon>
        <taxon>Actinomycetales</taxon>
        <taxon>Actinomycetaceae</taxon>
        <taxon>Scrofimicrobium</taxon>
    </lineage>
</organism>
<keyword evidence="1" id="KW-0472">Membrane</keyword>
<keyword evidence="3" id="KW-0238">DNA-binding</keyword>
<dbReference type="GO" id="GO:0006281">
    <property type="term" value="P:DNA repair"/>
    <property type="evidence" value="ECO:0007669"/>
    <property type="project" value="InterPro"/>
</dbReference>
<keyword evidence="1" id="KW-0812">Transmembrane</keyword>
<dbReference type="KEGG" id="sapp:SAC06_03945"/>
<feature type="domain" description="Helix-hairpin-helix DNA-binding motif class 1" evidence="2">
    <location>
        <begin position="190"/>
        <end position="209"/>
    </location>
</feature>
<dbReference type="InterPro" id="IPR003583">
    <property type="entry name" value="Hlx-hairpin-Hlx_DNA-bd_motif"/>
</dbReference>
<dbReference type="GO" id="GO:0015628">
    <property type="term" value="P:protein secretion by the type II secretion system"/>
    <property type="evidence" value="ECO:0007669"/>
    <property type="project" value="TreeGrafter"/>
</dbReference>
<reference evidence="3" key="1">
    <citation type="submission" date="2023-11" db="EMBL/GenBank/DDBJ databases">
        <title>Scrofimicrobium hongkongense sp. nov., isolated from a patient with peritonitis.</title>
        <authorList>
            <person name="Lao H.Y."/>
            <person name="Wong A.Y.P."/>
            <person name="Ng T.L."/>
            <person name="Wong R.Y.L."/>
            <person name="Yau M.C.Y."/>
            <person name="Lam J.Y.W."/>
            <person name="Siu G.K.H."/>
        </authorList>
    </citation>
    <scope>NUCLEOTIDE SEQUENCE</scope>
    <source>
        <strain evidence="3">R131</strain>
    </source>
</reference>
<sequence length="242" mass="24968">MQSEFGEPAGDLGQRHRSGGLNGPRWKLSARSALIAAVVLLVLVGAGWAWREWQRGWGPGAGGGELVAESELLDRIGVSAEDLTGQSGPVEPEDLPEVVVYVSGAVQQPGVFALPVQGRVIDAVEAAGGALPTASLTQLNLARPLTDGEQIYVPTEAEARAGPAIPGPPGMGEGTGTEPACVDVNQADGPMLEQLPGIGPALAERILTYRNENGPFATPGDLRQVSGIGPKVYARLEPSLCG</sequence>
<dbReference type="GO" id="GO:0003677">
    <property type="term" value="F:DNA binding"/>
    <property type="evidence" value="ECO:0007669"/>
    <property type="project" value="UniProtKB-KW"/>
</dbReference>
<dbReference type="SMART" id="SM00278">
    <property type="entry name" value="HhH1"/>
    <property type="match status" value="2"/>
</dbReference>
<evidence type="ECO:0000256" key="1">
    <source>
        <dbReference type="SAM" id="Phobius"/>
    </source>
</evidence>
<dbReference type="PANTHER" id="PTHR21180:SF32">
    <property type="entry name" value="ENDONUCLEASE_EXONUCLEASE_PHOSPHATASE FAMILY DOMAIN-CONTAINING PROTEIN 1"/>
    <property type="match status" value="1"/>
</dbReference>
<dbReference type="Gene3D" id="1.10.150.320">
    <property type="entry name" value="Photosystem II 12 kDa extrinsic protein"/>
    <property type="match status" value="1"/>
</dbReference>
<dbReference type="InterPro" id="IPR010994">
    <property type="entry name" value="RuvA_2-like"/>
</dbReference>
<dbReference type="AlphaFoldDB" id="A0AAU7V9E6"/>
<dbReference type="RefSeq" id="WP_350258918.1">
    <property type="nucleotide sequence ID" value="NZ_CP138335.1"/>
</dbReference>
<dbReference type="InterPro" id="IPR019554">
    <property type="entry name" value="Soluble_ligand-bd"/>
</dbReference>
<feature type="transmembrane region" description="Helical" evidence="1">
    <location>
        <begin position="28"/>
        <end position="50"/>
    </location>
</feature>
<name>A0AAU7V9E6_9ACTO</name>
<dbReference type="Gene3D" id="3.10.560.10">
    <property type="entry name" value="Outer membrane lipoprotein wza domain like"/>
    <property type="match status" value="1"/>
</dbReference>
<evidence type="ECO:0000313" key="3">
    <source>
        <dbReference type="EMBL" id="XBW08718.1"/>
    </source>
</evidence>
<dbReference type="InterPro" id="IPR051675">
    <property type="entry name" value="Endo/Exo/Phosphatase_dom_1"/>
</dbReference>
<dbReference type="GO" id="GO:0015627">
    <property type="term" value="C:type II protein secretion system complex"/>
    <property type="evidence" value="ECO:0007669"/>
    <property type="project" value="TreeGrafter"/>
</dbReference>
<dbReference type="Pfam" id="PF12836">
    <property type="entry name" value="HHH_3"/>
    <property type="match status" value="1"/>
</dbReference>
<dbReference type="PANTHER" id="PTHR21180">
    <property type="entry name" value="ENDONUCLEASE/EXONUCLEASE/PHOSPHATASE FAMILY DOMAIN-CONTAINING PROTEIN 1"/>
    <property type="match status" value="1"/>
</dbReference>
<proteinExistence type="predicted"/>
<dbReference type="EMBL" id="CP138335">
    <property type="protein sequence ID" value="XBW08718.1"/>
    <property type="molecule type" value="Genomic_DNA"/>
</dbReference>
<dbReference type="SUPFAM" id="SSF47781">
    <property type="entry name" value="RuvA domain 2-like"/>
    <property type="match status" value="1"/>
</dbReference>
<accession>A0AAU7V9E6</accession>
<gene>
    <name evidence="3" type="ORF">SAC06_03945</name>
</gene>